<dbReference type="SUPFAM" id="SSF48498">
    <property type="entry name" value="Tetracyclin repressor-like, C-terminal domain"/>
    <property type="match status" value="1"/>
</dbReference>
<keyword evidence="3" id="KW-0804">Transcription</keyword>
<keyword evidence="2 4" id="KW-0238">DNA-binding</keyword>
<dbReference type="Gene3D" id="1.10.10.60">
    <property type="entry name" value="Homeodomain-like"/>
    <property type="match status" value="1"/>
</dbReference>
<dbReference type="InterPro" id="IPR036271">
    <property type="entry name" value="Tet_transcr_reg_TetR-rel_C_sf"/>
</dbReference>
<dbReference type="Pfam" id="PF16859">
    <property type="entry name" value="TetR_C_11"/>
    <property type="match status" value="1"/>
</dbReference>
<evidence type="ECO:0000256" key="3">
    <source>
        <dbReference type="ARBA" id="ARBA00023163"/>
    </source>
</evidence>
<evidence type="ECO:0000313" key="7">
    <source>
        <dbReference type="Proteomes" id="UP001138921"/>
    </source>
</evidence>
<dbReference type="EMBL" id="JAFLWW010000004">
    <property type="protein sequence ID" value="MBT1157160.1"/>
    <property type="molecule type" value="Genomic_DNA"/>
</dbReference>
<dbReference type="Proteomes" id="UP001138921">
    <property type="component" value="Unassembled WGS sequence"/>
</dbReference>
<gene>
    <name evidence="6" type="ORF">J1C56_16310</name>
</gene>
<feature type="domain" description="HTH tetR-type" evidence="5">
    <location>
        <begin position="1"/>
        <end position="54"/>
    </location>
</feature>
<feature type="DNA-binding region" description="H-T-H motif" evidence="4">
    <location>
        <begin position="17"/>
        <end position="36"/>
    </location>
</feature>
<dbReference type="PANTHER" id="PTHR30055:SF148">
    <property type="entry name" value="TETR-FAMILY TRANSCRIPTIONAL REGULATOR"/>
    <property type="match status" value="1"/>
</dbReference>
<evidence type="ECO:0000259" key="5">
    <source>
        <dbReference type="PROSITE" id="PS50977"/>
    </source>
</evidence>
<dbReference type="PANTHER" id="PTHR30055">
    <property type="entry name" value="HTH-TYPE TRANSCRIPTIONAL REGULATOR RUTR"/>
    <property type="match status" value="1"/>
</dbReference>
<dbReference type="InterPro" id="IPR009057">
    <property type="entry name" value="Homeodomain-like_sf"/>
</dbReference>
<evidence type="ECO:0000313" key="6">
    <source>
        <dbReference type="EMBL" id="MBT1157160.1"/>
    </source>
</evidence>
<accession>A0A9X1AC76</accession>
<comment type="caution">
    <text evidence="6">The sequence shown here is derived from an EMBL/GenBank/DDBJ whole genome shotgun (WGS) entry which is preliminary data.</text>
</comment>
<dbReference type="Gene3D" id="1.10.357.10">
    <property type="entry name" value="Tetracycline Repressor, domain 2"/>
    <property type="match status" value="1"/>
</dbReference>
<dbReference type="InterPro" id="IPR011075">
    <property type="entry name" value="TetR_C"/>
</dbReference>
<dbReference type="Pfam" id="PF00440">
    <property type="entry name" value="TetR_N"/>
    <property type="match status" value="1"/>
</dbReference>
<dbReference type="GO" id="GO:0003700">
    <property type="term" value="F:DNA-binding transcription factor activity"/>
    <property type="evidence" value="ECO:0007669"/>
    <property type="project" value="TreeGrafter"/>
</dbReference>
<dbReference type="InterPro" id="IPR050109">
    <property type="entry name" value="HTH-type_TetR-like_transc_reg"/>
</dbReference>
<keyword evidence="1" id="KW-0805">Transcription regulation</keyword>
<evidence type="ECO:0000256" key="1">
    <source>
        <dbReference type="ARBA" id="ARBA00023015"/>
    </source>
</evidence>
<dbReference type="AlphaFoldDB" id="A0A9X1AC76"/>
<dbReference type="GO" id="GO:0000976">
    <property type="term" value="F:transcription cis-regulatory region binding"/>
    <property type="evidence" value="ECO:0007669"/>
    <property type="project" value="TreeGrafter"/>
</dbReference>
<organism evidence="6 7">
    <name type="scientific">Aminobacter anthyllidis</name>
    <dbReference type="NCBI Taxonomy" id="1035067"/>
    <lineage>
        <taxon>Bacteria</taxon>
        <taxon>Pseudomonadati</taxon>
        <taxon>Pseudomonadota</taxon>
        <taxon>Alphaproteobacteria</taxon>
        <taxon>Hyphomicrobiales</taxon>
        <taxon>Phyllobacteriaceae</taxon>
        <taxon>Aminobacter</taxon>
    </lineage>
</organism>
<name>A0A9X1AC76_9HYPH</name>
<dbReference type="PROSITE" id="PS50977">
    <property type="entry name" value="HTH_TETR_2"/>
    <property type="match status" value="1"/>
</dbReference>
<evidence type="ECO:0000256" key="4">
    <source>
        <dbReference type="PROSITE-ProRule" id="PRU00335"/>
    </source>
</evidence>
<protein>
    <submittedName>
        <fullName evidence="6">TetR/AcrR family transcriptional regulator</fullName>
    </submittedName>
</protein>
<dbReference type="SUPFAM" id="SSF46689">
    <property type="entry name" value="Homeodomain-like"/>
    <property type="match status" value="1"/>
</dbReference>
<dbReference type="InterPro" id="IPR001647">
    <property type="entry name" value="HTH_TetR"/>
</dbReference>
<evidence type="ECO:0000256" key="2">
    <source>
        <dbReference type="ARBA" id="ARBA00023125"/>
    </source>
</evidence>
<keyword evidence="7" id="KW-1185">Reference proteome</keyword>
<proteinExistence type="predicted"/>
<reference evidence="6" key="1">
    <citation type="journal article" date="2021" name="Microorganisms">
        <title>Phylogenomic Reconstruction and Metabolic Potential of the Genus Aminobacter.</title>
        <authorList>
            <person name="Artuso I."/>
            <person name="Turrini P."/>
            <person name="Pirolo M."/>
            <person name="Lugli G.A."/>
            <person name="Ventura M."/>
            <person name="Visca P."/>
        </authorList>
    </citation>
    <scope>NUCLEOTIDE SEQUENCE</scope>
    <source>
        <strain evidence="6">LMG 26462</strain>
    </source>
</reference>
<sequence>MAAVIRLLRTHGLAGLTVDAVVAEARVSKGTVYRWWESKHSVAMDAILRIFNEELLTPDTGSAINDFRSLMTQFAAILQNGGLGYTYISLLVEAQQNNRIEEFHSRFFAERREVLHKIIRKGIARGDLAAHTDADLIVDVLFGPLIFRLLTGLHAVDDVMIEGILATVSHGILVQAPASES</sequence>
<reference evidence="6" key="2">
    <citation type="submission" date="2021-03" db="EMBL/GenBank/DDBJ databases">
        <authorList>
            <person name="Artuso I."/>
            <person name="Turrini P."/>
            <person name="Pirolo M."/>
            <person name="Lugli G.A."/>
            <person name="Ventura M."/>
            <person name="Visca P."/>
        </authorList>
    </citation>
    <scope>NUCLEOTIDE SEQUENCE</scope>
    <source>
        <strain evidence="6">LMG 26462</strain>
    </source>
</reference>